<dbReference type="GO" id="GO:0055088">
    <property type="term" value="P:lipid homeostasis"/>
    <property type="evidence" value="ECO:0007669"/>
    <property type="project" value="TreeGrafter"/>
</dbReference>
<dbReference type="Proteomes" id="UP000031838">
    <property type="component" value="Chromosome 1"/>
</dbReference>
<dbReference type="GO" id="GO:0071949">
    <property type="term" value="F:FAD binding"/>
    <property type="evidence" value="ECO:0007669"/>
    <property type="project" value="InterPro"/>
</dbReference>
<evidence type="ECO:0000313" key="3">
    <source>
        <dbReference type="Proteomes" id="UP000031838"/>
    </source>
</evidence>
<dbReference type="InterPro" id="IPR012258">
    <property type="entry name" value="Acyl-CoA_oxidase"/>
</dbReference>
<protein>
    <submittedName>
        <fullName evidence="2">Putative acyl-CoA oxidase</fullName>
    </submittedName>
</protein>
<dbReference type="HOGENOM" id="CLU_014629_5_0_4"/>
<dbReference type="AlphaFoldDB" id="A0A0B6RWE1"/>
<dbReference type="Gene3D" id="1.20.140.10">
    <property type="entry name" value="Butyryl-CoA Dehydrogenase, subunit A, domain 3"/>
    <property type="match status" value="1"/>
</dbReference>
<dbReference type="KEGG" id="bgp:BGL_1c19650"/>
<sequence length="583" mass="62684">MLRTLIHGHAKGVHAELTALLSQPAFQPHHDDADRVAQHRRTYAQLAAINAWAGSGSALLVDRDRFFSMLSFAATINPALFSAAQSHYGVCLSSVMMLGRPSPALDTLIGELDRLDSAATILITEVGVACSHMSVETHADYDPQADEFVLTTPHAGACKFMGNIALDGVAKTAIVYARLRAGGRQHGLFPFVVPVRDRERVHDGIHIRALPGPTSLDLDYSIASFDRVRVPRAHWLQDSATLDRDGNVSDPLAGSDQRLVRSLAISTNASTATSVAAAAAARACVWTALRYASHRKTSARLGTGRTLLALRNQQGLLFTALAEAYVVSGFARRLVEQQGTQRKMNDIATVPWAAVNRLAALTKAVAVSGAAEVMRRCRNASGSHGCLGVNRYHAYEDLTDAYTWAGGDNQLILIEIGRQLASAPCELPDEPSPPGALDSADAIRRLARFEERRQHARATAGLTPAQLGDADFSATWEPRLPALLDLARTHGARLALEAMLDHPADGADRDALLALAAIHALEHFGGALDYVTRDRIAFTAYDAVLAQLDRLLDAFELNTEMVAAPIAQDDYVRAYVGDLPVGG</sequence>
<dbReference type="Gene3D" id="2.40.110.10">
    <property type="entry name" value="Butyryl-CoA Dehydrogenase, subunit A, domain 2"/>
    <property type="match status" value="1"/>
</dbReference>
<reference evidence="3" key="1">
    <citation type="submission" date="2011-03" db="EMBL/GenBank/DDBJ databases">
        <authorList>
            <person name="Voget S."/>
            <person name="Streit W.R."/>
            <person name="Jaeger K.E."/>
            <person name="Daniel R."/>
        </authorList>
    </citation>
    <scope>NUCLEOTIDE SEQUENCE [LARGE SCALE GENOMIC DNA]</scope>
    <source>
        <strain evidence="3">PG1</strain>
    </source>
</reference>
<dbReference type="GO" id="GO:0005504">
    <property type="term" value="F:fatty acid binding"/>
    <property type="evidence" value="ECO:0007669"/>
    <property type="project" value="TreeGrafter"/>
</dbReference>
<dbReference type="PANTHER" id="PTHR10909">
    <property type="entry name" value="ELECTRON TRANSPORT OXIDOREDUCTASE"/>
    <property type="match status" value="1"/>
</dbReference>
<accession>A0A0B6RWE1</accession>
<dbReference type="EMBL" id="CP002580">
    <property type="protein sequence ID" value="AJK46474.1"/>
    <property type="molecule type" value="Genomic_DNA"/>
</dbReference>
<reference evidence="2 3" key="2">
    <citation type="journal article" date="2016" name="Appl. Microbiol. Biotechnol.">
        <title>Mutations improving production and secretion of extracellular lipase by Burkholderia glumae PG1.</title>
        <authorList>
            <person name="Knapp A."/>
            <person name="Voget S."/>
            <person name="Gao R."/>
            <person name="Zaburannyi N."/>
            <person name="Krysciak D."/>
            <person name="Breuer M."/>
            <person name="Hauer B."/>
            <person name="Streit W.R."/>
            <person name="Muller R."/>
            <person name="Daniel R."/>
            <person name="Jaeger K.E."/>
        </authorList>
    </citation>
    <scope>NUCLEOTIDE SEQUENCE [LARGE SCALE GENOMIC DNA]</scope>
    <source>
        <strain evidence="2 3">PG1</strain>
    </source>
</reference>
<dbReference type="SUPFAM" id="SSF56645">
    <property type="entry name" value="Acyl-CoA dehydrogenase NM domain-like"/>
    <property type="match status" value="1"/>
</dbReference>
<gene>
    <name evidence="2" type="ORF">BGL_1c19650</name>
</gene>
<evidence type="ECO:0000313" key="2">
    <source>
        <dbReference type="EMBL" id="AJK46474.1"/>
    </source>
</evidence>
<dbReference type="InterPro" id="IPR046373">
    <property type="entry name" value="Acyl-CoA_Oxase/DH_mid-dom_sf"/>
</dbReference>
<organism evidence="2 3">
    <name type="scientific">Burkholderia plantarii</name>
    <dbReference type="NCBI Taxonomy" id="41899"/>
    <lineage>
        <taxon>Bacteria</taxon>
        <taxon>Pseudomonadati</taxon>
        <taxon>Pseudomonadota</taxon>
        <taxon>Betaproteobacteria</taxon>
        <taxon>Burkholderiales</taxon>
        <taxon>Burkholderiaceae</taxon>
        <taxon>Burkholderia</taxon>
    </lineage>
</organism>
<dbReference type="RefSeq" id="WP_042624960.1">
    <property type="nucleotide sequence ID" value="NZ_CP002580.1"/>
</dbReference>
<dbReference type="SUPFAM" id="SSF47203">
    <property type="entry name" value="Acyl-CoA dehydrogenase C-terminal domain-like"/>
    <property type="match status" value="1"/>
</dbReference>
<dbReference type="InterPro" id="IPR036250">
    <property type="entry name" value="AcylCo_DH-like_C"/>
</dbReference>
<evidence type="ECO:0000259" key="1">
    <source>
        <dbReference type="Pfam" id="PF22924"/>
    </source>
</evidence>
<dbReference type="GO" id="GO:0033540">
    <property type="term" value="P:fatty acid beta-oxidation using acyl-CoA oxidase"/>
    <property type="evidence" value="ECO:0007669"/>
    <property type="project" value="TreeGrafter"/>
</dbReference>
<keyword evidence="3" id="KW-1185">Reference proteome</keyword>
<feature type="domain" description="Acyl-CoA oxidase C-alpha1" evidence="1">
    <location>
        <begin position="277"/>
        <end position="420"/>
    </location>
</feature>
<name>A0A0B6RWE1_BURPL</name>
<dbReference type="GO" id="GO:0003997">
    <property type="term" value="F:acyl-CoA oxidase activity"/>
    <property type="evidence" value="ECO:0007669"/>
    <property type="project" value="InterPro"/>
</dbReference>
<dbReference type="InterPro" id="IPR009100">
    <property type="entry name" value="AcylCoA_DH/oxidase_NM_dom_sf"/>
</dbReference>
<dbReference type="InterPro" id="IPR055060">
    <property type="entry name" value="ACOX_C_alpha1"/>
</dbReference>
<proteinExistence type="predicted"/>
<dbReference type="Pfam" id="PF22924">
    <property type="entry name" value="ACOX_C_alpha1"/>
    <property type="match status" value="1"/>
</dbReference>